<feature type="region of interest" description="Disordered" evidence="5">
    <location>
        <begin position="209"/>
        <end position="235"/>
    </location>
</feature>
<keyword evidence="3" id="KW-0378">Hydrolase</keyword>
<feature type="region of interest" description="Disordered" evidence="5">
    <location>
        <begin position="43"/>
        <end position="74"/>
    </location>
</feature>
<keyword evidence="6" id="KW-0614">Plasmid</keyword>
<dbReference type="AlphaFoldDB" id="A0AAX3ZZZ7"/>
<dbReference type="InterPro" id="IPR000675">
    <property type="entry name" value="Cutinase/axe"/>
</dbReference>
<evidence type="ECO:0000256" key="2">
    <source>
        <dbReference type="ARBA" id="ARBA00022487"/>
    </source>
</evidence>
<evidence type="ECO:0000313" key="7">
    <source>
        <dbReference type="Proteomes" id="UP001230933"/>
    </source>
</evidence>
<dbReference type="SMART" id="SM01110">
    <property type="entry name" value="Cutinase"/>
    <property type="match status" value="1"/>
</dbReference>
<name>A0AAX3ZZZ7_RHOER</name>
<dbReference type="Proteomes" id="UP001230933">
    <property type="component" value="Plasmid pMGMM8_4"/>
</dbReference>
<dbReference type="RefSeq" id="WP_308372713.1">
    <property type="nucleotide sequence ID" value="NZ_CP133194.1"/>
</dbReference>
<feature type="compositionally biased region" description="Polar residues" evidence="5">
    <location>
        <begin position="549"/>
        <end position="561"/>
    </location>
</feature>
<keyword evidence="2" id="KW-0719">Serine esterase</keyword>
<feature type="region of interest" description="Disordered" evidence="5">
    <location>
        <begin position="549"/>
        <end position="606"/>
    </location>
</feature>
<dbReference type="PANTHER" id="PTHR33630:SF9">
    <property type="entry name" value="CUTINASE 4"/>
    <property type="match status" value="1"/>
</dbReference>
<dbReference type="InterPro" id="IPR029058">
    <property type="entry name" value="AB_hydrolase_fold"/>
</dbReference>
<evidence type="ECO:0000256" key="3">
    <source>
        <dbReference type="ARBA" id="ARBA00022801"/>
    </source>
</evidence>
<evidence type="ECO:0000256" key="5">
    <source>
        <dbReference type="SAM" id="MobiDB-lite"/>
    </source>
</evidence>
<feature type="compositionally biased region" description="Low complexity" evidence="5">
    <location>
        <begin position="562"/>
        <end position="579"/>
    </location>
</feature>
<gene>
    <name evidence="6" type="ORF">QIE55_33345</name>
</gene>
<dbReference type="Gene3D" id="3.40.50.1820">
    <property type="entry name" value="alpha/beta hydrolase"/>
    <property type="match status" value="1"/>
</dbReference>
<dbReference type="EMBL" id="CP133194">
    <property type="protein sequence ID" value="WMN02214.1"/>
    <property type="molecule type" value="Genomic_DNA"/>
</dbReference>
<evidence type="ECO:0000313" key="6">
    <source>
        <dbReference type="EMBL" id="WMN02214.1"/>
    </source>
</evidence>
<dbReference type="Pfam" id="PF01083">
    <property type="entry name" value="Cutinase"/>
    <property type="match status" value="1"/>
</dbReference>
<dbReference type="GO" id="GO:0052689">
    <property type="term" value="F:carboxylic ester hydrolase activity"/>
    <property type="evidence" value="ECO:0007669"/>
    <property type="project" value="UniProtKB-KW"/>
</dbReference>
<geneLocation type="plasmid" evidence="6 7">
    <name>pMGMM8_4</name>
</geneLocation>
<comment type="similarity">
    <text evidence="1">Belongs to the cutinase family.</text>
</comment>
<sequence length="606" mass="61369">MNETLVPPALSGRSPRPWARTQRVVVSAATVSIFIAAGTTGALAQPSTTTSPTASSSTTAPTSSSTSTSSSSGNVQCSVLHTVIDQGTTESNEQTDPKSDSGTLSAAVIPVFQEFGNDKAKFDRTYVPYPADFGFQGTPYAQSAQTGVENTFAVIEKISSDCPDTQFAIIGYSQGAQVASTVLRLIGAGQGPIPSSKVAMGMLLSDPSRQEGSALFPGRSASQVTPDPAPGTSGAEVKTVAAAPQSIPAGAGIAPPLDNAPSTFGQLTGRVASKCATGDLACDTPADAPLARLVANVGGQLNLNGSDPVGVLSSVANVFGTTAIKTAADVVNKDLTSTDGTLAGLDYRPSTSLSERAATASDPGYETDVLAAVSKVVGLGVNTAITLARKVVTPENIAQIAAVGLANPAAGLALFGAKLGQATFEMLPANIADRTATTAVKFIKDNISDNAGLIKMATDTKYWQVQANHGSYMSDAVTNSGGSTIDYAAQWLTALVKDLTRTDSSASTADAGAFTRTVPVSGQGSYQGLPGLNMPVSGTETGAVYDPFSTSQKTPAATTQYTSTPGTASSTTSAQPTSGVVWPSSTQTTSSTFVWPSSTAAATPTN</sequence>
<reference evidence="6" key="1">
    <citation type="submission" date="2023-08" db="EMBL/GenBank/DDBJ databases">
        <title>Isolation and Characterization of Rhodococcus erythropolis MGMM8.</title>
        <authorList>
            <person name="Diabankana R.G.C."/>
            <person name="Afordoanyi D.M."/>
            <person name="Validov S.Z."/>
        </authorList>
    </citation>
    <scope>NUCLEOTIDE SEQUENCE</scope>
    <source>
        <strain evidence="6">MGMM8</strain>
        <plasmid evidence="6">pMGMM8_4</plasmid>
    </source>
</reference>
<evidence type="ECO:0000256" key="1">
    <source>
        <dbReference type="ARBA" id="ARBA00007534"/>
    </source>
</evidence>
<feature type="compositionally biased region" description="Polar residues" evidence="5">
    <location>
        <begin position="583"/>
        <end position="606"/>
    </location>
</feature>
<feature type="compositionally biased region" description="Low complexity" evidence="5">
    <location>
        <begin position="46"/>
        <end position="72"/>
    </location>
</feature>
<evidence type="ECO:0000256" key="4">
    <source>
        <dbReference type="ARBA" id="ARBA00023157"/>
    </source>
</evidence>
<protein>
    <submittedName>
        <fullName evidence="6">Cutinase family protein</fullName>
    </submittedName>
</protein>
<keyword evidence="4" id="KW-1015">Disulfide bond</keyword>
<dbReference type="SUPFAM" id="SSF53474">
    <property type="entry name" value="alpha/beta-Hydrolases"/>
    <property type="match status" value="1"/>
</dbReference>
<proteinExistence type="inferred from homology"/>
<dbReference type="PANTHER" id="PTHR33630">
    <property type="entry name" value="CUTINASE RV1984C-RELATED-RELATED"/>
    <property type="match status" value="1"/>
</dbReference>
<organism evidence="6 7">
    <name type="scientific">Rhodococcus erythropolis</name>
    <name type="common">Arthrobacter picolinophilus</name>
    <dbReference type="NCBI Taxonomy" id="1833"/>
    <lineage>
        <taxon>Bacteria</taxon>
        <taxon>Bacillati</taxon>
        <taxon>Actinomycetota</taxon>
        <taxon>Actinomycetes</taxon>
        <taxon>Mycobacteriales</taxon>
        <taxon>Nocardiaceae</taxon>
        <taxon>Rhodococcus</taxon>
        <taxon>Rhodococcus erythropolis group</taxon>
    </lineage>
</organism>
<accession>A0AAX3ZZZ7</accession>